<sequence length="37" mass="4386">MTFSFQCYNCYKFSDKTFERIANSGTLQIDKALRWGD</sequence>
<protein>
    <submittedName>
        <fullName evidence="1">Uncharacterized protein</fullName>
    </submittedName>
</protein>
<comment type="caution">
    <text evidence="1">The sequence shown here is derived from an EMBL/GenBank/DDBJ whole genome shotgun (WGS) entry which is preliminary data.</text>
</comment>
<gene>
    <name evidence="1" type="ORF">B4121_2301</name>
    <name evidence="2" type="ORF">CHCC15381_1440</name>
</gene>
<name>A0A6I7U217_9BACI</name>
<accession>A0A6I7U217</accession>
<organism evidence="1 3">
    <name type="scientific">Bacillus paralicheniformis</name>
    <dbReference type="NCBI Taxonomy" id="1648923"/>
    <lineage>
        <taxon>Bacteria</taxon>
        <taxon>Bacillati</taxon>
        <taxon>Bacillota</taxon>
        <taxon>Bacilli</taxon>
        <taxon>Bacillales</taxon>
        <taxon>Bacillaceae</taxon>
        <taxon>Bacillus</taxon>
    </lineage>
</organism>
<dbReference type="EMBL" id="LKPO01000016">
    <property type="protein sequence ID" value="OLF92613.1"/>
    <property type="molecule type" value="Genomic_DNA"/>
</dbReference>
<dbReference type="Proteomes" id="UP000185604">
    <property type="component" value="Unassembled WGS sequence"/>
</dbReference>
<keyword evidence="4" id="KW-1185">Reference proteome</keyword>
<dbReference type="EMBL" id="NILF01000027">
    <property type="protein sequence ID" value="TWL40068.1"/>
    <property type="molecule type" value="Genomic_DNA"/>
</dbReference>
<evidence type="ECO:0000313" key="4">
    <source>
        <dbReference type="Proteomes" id="UP000429980"/>
    </source>
</evidence>
<reference evidence="1 3" key="1">
    <citation type="journal article" date="2016" name="Front. Microbiol.">
        <title>High-Level Heat Resistance of Spores of Bacillus amyloliquefaciens and Bacillus licheniformis Results from the Presence of a spoVA Operon in a Tn1546 Transposon.</title>
        <authorList>
            <person name="Berendsen E.M."/>
            <person name="Koning R.A."/>
            <person name="Boekhorst J."/>
            <person name="de Jong A."/>
            <person name="Kuipers O.P."/>
            <person name="Wells-Bennik M.H."/>
        </authorList>
    </citation>
    <scope>NUCLEOTIDE SEQUENCE [LARGE SCALE GENOMIC DNA]</scope>
    <source>
        <strain evidence="1 3">B4121</strain>
    </source>
</reference>
<dbReference type="Proteomes" id="UP000429980">
    <property type="component" value="Unassembled WGS sequence"/>
</dbReference>
<evidence type="ECO:0000313" key="1">
    <source>
        <dbReference type="EMBL" id="OLF92613.1"/>
    </source>
</evidence>
<evidence type="ECO:0000313" key="3">
    <source>
        <dbReference type="Proteomes" id="UP000185604"/>
    </source>
</evidence>
<evidence type="ECO:0000313" key="2">
    <source>
        <dbReference type="EMBL" id="TWL40068.1"/>
    </source>
</evidence>
<reference evidence="2 4" key="2">
    <citation type="submission" date="2019-06" db="EMBL/GenBank/DDBJ databases">
        <title>Genome sequence analysis of &gt;100 Bacillus licheniformis strains suggests intrinsic resistance to this species.</title>
        <authorList>
            <person name="Wels M."/>
            <person name="Siezen R.J."/>
            <person name="Johansen E."/>
            <person name="Stuer-Lauridsen B."/>
            <person name="Bjerre K."/>
            <person name="Nielsen B.K.K."/>
        </authorList>
    </citation>
    <scope>NUCLEOTIDE SEQUENCE [LARGE SCALE GENOMIC DNA]</scope>
    <source>
        <strain evidence="2 4">BAC-15381</strain>
    </source>
</reference>
<dbReference type="AlphaFoldDB" id="A0A6I7U217"/>
<proteinExistence type="predicted"/>